<accession>A0ABS1SP86</accession>
<dbReference type="EMBL" id="QYAD01000002">
    <property type="protein sequence ID" value="MBL3690000.1"/>
    <property type="molecule type" value="Genomic_DNA"/>
</dbReference>
<feature type="region of interest" description="Disordered" evidence="1">
    <location>
        <begin position="7"/>
        <end position="31"/>
    </location>
</feature>
<evidence type="ECO:0000256" key="1">
    <source>
        <dbReference type="SAM" id="MobiDB-lite"/>
    </source>
</evidence>
<comment type="caution">
    <text evidence="2">The sequence shown here is derived from an EMBL/GenBank/DDBJ whole genome shotgun (WGS) entry which is preliminary data.</text>
</comment>
<dbReference type="Proteomes" id="UP001646141">
    <property type="component" value="Unassembled WGS sequence"/>
</dbReference>
<name>A0ABS1SP86_9MICO</name>
<evidence type="ECO:0000313" key="2">
    <source>
        <dbReference type="EMBL" id="MBL3690000.1"/>
    </source>
</evidence>
<organism evidence="2 3">
    <name type="scientific">Leucobacter chromiireducens subsp. chromiireducens</name>
    <dbReference type="NCBI Taxonomy" id="660067"/>
    <lineage>
        <taxon>Bacteria</taxon>
        <taxon>Bacillati</taxon>
        <taxon>Actinomycetota</taxon>
        <taxon>Actinomycetes</taxon>
        <taxon>Micrococcales</taxon>
        <taxon>Microbacteriaceae</taxon>
        <taxon>Leucobacter</taxon>
    </lineage>
</organism>
<sequence>MDLKFTFGGASPDQHDHGGAPSGVSPLPLSAKPVSLGPTSTVLDVVLRRADGELVAEALSGDAVTYGRAPVADADANDAPAFAKALRSAISRVIAELDSPLSDSVTALVFDLGADNDAALAALGLDAATPVVDAALQRRSGLAMGTPVRLGA</sequence>
<keyword evidence="3" id="KW-1185">Reference proteome</keyword>
<reference evidence="2 3" key="1">
    <citation type="submission" date="2018-09" db="EMBL/GenBank/DDBJ databases">
        <title>Comparative genomics of Leucobacter spp.</title>
        <authorList>
            <person name="Reis A.C."/>
            <person name="Kolvenbach B.A."/>
            <person name="Corvini P.F.X."/>
            <person name="Nunes O.C."/>
        </authorList>
    </citation>
    <scope>NUCLEOTIDE SEQUENCE [LARGE SCALE GENOMIC DNA]</scope>
    <source>
        <strain evidence="2 3">L-1</strain>
    </source>
</reference>
<gene>
    <name evidence="2" type="ORF">D3226_08495</name>
</gene>
<evidence type="ECO:0000313" key="3">
    <source>
        <dbReference type="Proteomes" id="UP001646141"/>
    </source>
</evidence>
<dbReference type="RefSeq" id="WP_202382085.1">
    <property type="nucleotide sequence ID" value="NZ_BAAAMA010000002.1"/>
</dbReference>
<proteinExistence type="predicted"/>
<protein>
    <submittedName>
        <fullName evidence="2">Uncharacterized protein</fullName>
    </submittedName>
</protein>